<keyword evidence="3" id="KW-1185">Reference proteome</keyword>
<dbReference type="EMBL" id="BLLF01001976">
    <property type="protein sequence ID" value="GFH22132.1"/>
    <property type="molecule type" value="Genomic_DNA"/>
</dbReference>
<protein>
    <recommendedName>
        <fullName evidence="4">SCP domain-containing protein</fullName>
    </recommendedName>
</protein>
<dbReference type="InterPro" id="IPR018244">
    <property type="entry name" value="Allrgn_V5/Tpx1_CS"/>
</dbReference>
<dbReference type="GO" id="GO:0005576">
    <property type="term" value="C:extracellular region"/>
    <property type="evidence" value="ECO:0007669"/>
    <property type="project" value="InterPro"/>
</dbReference>
<keyword evidence="1" id="KW-0732">Signal</keyword>
<evidence type="ECO:0000256" key="1">
    <source>
        <dbReference type="SAM" id="SignalP"/>
    </source>
</evidence>
<dbReference type="Proteomes" id="UP000485058">
    <property type="component" value="Unassembled WGS sequence"/>
</dbReference>
<evidence type="ECO:0000313" key="2">
    <source>
        <dbReference type="EMBL" id="GFH22132.1"/>
    </source>
</evidence>
<accession>A0A6A0A0C8</accession>
<feature type="chain" id="PRO_5025510171" description="SCP domain-containing protein" evidence="1">
    <location>
        <begin position="19"/>
        <end position="85"/>
    </location>
</feature>
<dbReference type="InterPro" id="IPR035940">
    <property type="entry name" value="CAP_sf"/>
</dbReference>
<proteinExistence type="predicted"/>
<sequence>MAVLCVLLPLPLLSPGRGEGEAPGTGHPFKCAFAWLQVWKDTTQVGCASAVSRCNARTVFVCRYSPPGNWQGAANFRANVLPPVP</sequence>
<evidence type="ECO:0008006" key="4">
    <source>
        <dbReference type="Google" id="ProtNLM"/>
    </source>
</evidence>
<feature type="signal peptide" evidence="1">
    <location>
        <begin position="1"/>
        <end position="18"/>
    </location>
</feature>
<reference evidence="2 3" key="1">
    <citation type="submission" date="2020-02" db="EMBL/GenBank/DDBJ databases">
        <title>Draft genome sequence of Haematococcus lacustris strain NIES-144.</title>
        <authorList>
            <person name="Morimoto D."/>
            <person name="Nakagawa S."/>
            <person name="Yoshida T."/>
            <person name="Sawayama S."/>
        </authorList>
    </citation>
    <scope>NUCLEOTIDE SEQUENCE [LARGE SCALE GENOMIC DNA]</scope>
    <source>
        <strain evidence="2 3">NIES-144</strain>
    </source>
</reference>
<evidence type="ECO:0000313" key="3">
    <source>
        <dbReference type="Proteomes" id="UP000485058"/>
    </source>
</evidence>
<gene>
    <name evidence="2" type="ORF">HaLaN_19548</name>
</gene>
<dbReference type="AlphaFoldDB" id="A0A6A0A0C8"/>
<dbReference type="PROSITE" id="PS01010">
    <property type="entry name" value="CRISP_2"/>
    <property type="match status" value="1"/>
</dbReference>
<name>A0A6A0A0C8_HAELA</name>
<comment type="caution">
    <text evidence="2">The sequence shown here is derived from an EMBL/GenBank/DDBJ whole genome shotgun (WGS) entry which is preliminary data.</text>
</comment>
<organism evidence="2 3">
    <name type="scientific">Haematococcus lacustris</name>
    <name type="common">Green alga</name>
    <name type="synonym">Haematococcus pluvialis</name>
    <dbReference type="NCBI Taxonomy" id="44745"/>
    <lineage>
        <taxon>Eukaryota</taxon>
        <taxon>Viridiplantae</taxon>
        <taxon>Chlorophyta</taxon>
        <taxon>core chlorophytes</taxon>
        <taxon>Chlorophyceae</taxon>
        <taxon>CS clade</taxon>
        <taxon>Chlamydomonadales</taxon>
        <taxon>Haematococcaceae</taxon>
        <taxon>Haematococcus</taxon>
    </lineage>
</organism>
<dbReference type="Gene3D" id="3.40.33.10">
    <property type="entry name" value="CAP"/>
    <property type="match status" value="1"/>
</dbReference>
<dbReference type="SUPFAM" id="SSF55797">
    <property type="entry name" value="PR-1-like"/>
    <property type="match status" value="1"/>
</dbReference>